<dbReference type="Pfam" id="PF04972">
    <property type="entry name" value="BON"/>
    <property type="match status" value="1"/>
</dbReference>
<dbReference type="PANTHER" id="PTHR34606:SF15">
    <property type="entry name" value="BON DOMAIN-CONTAINING PROTEIN"/>
    <property type="match status" value="1"/>
</dbReference>
<evidence type="ECO:0000313" key="4">
    <source>
        <dbReference type="EMBL" id="MFC3684862.1"/>
    </source>
</evidence>
<evidence type="ECO:0000313" key="5">
    <source>
        <dbReference type="Proteomes" id="UP001595729"/>
    </source>
</evidence>
<reference evidence="5" key="1">
    <citation type="journal article" date="2019" name="Int. J. Syst. Evol. Microbiol.">
        <title>The Global Catalogue of Microorganisms (GCM) 10K type strain sequencing project: providing services to taxonomists for standard genome sequencing and annotation.</title>
        <authorList>
            <consortium name="The Broad Institute Genomics Platform"/>
            <consortium name="The Broad Institute Genome Sequencing Center for Infectious Disease"/>
            <person name="Wu L."/>
            <person name="Ma J."/>
        </authorList>
    </citation>
    <scope>NUCLEOTIDE SEQUENCE [LARGE SCALE GENOMIC DNA]</scope>
    <source>
        <strain evidence="5">KCTC 42501</strain>
    </source>
</reference>
<dbReference type="SMART" id="SM00749">
    <property type="entry name" value="BON"/>
    <property type="match status" value="1"/>
</dbReference>
<evidence type="ECO:0000256" key="2">
    <source>
        <dbReference type="SAM" id="SignalP"/>
    </source>
</evidence>
<dbReference type="RefSeq" id="WP_382175188.1">
    <property type="nucleotide sequence ID" value="NZ_JBHRXX010000007.1"/>
</dbReference>
<proteinExistence type="predicted"/>
<feature type="coiled-coil region" evidence="1">
    <location>
        <begin position="39"/>
        <end position="66"/>
    </location>
</feature>
<dbReference type="PROSITE" id="PS50914">
    <property type="entry name" value="BON"/>
    <property type="match status" value="1"/>
</dbReference>
<feature type="domain" description="BON" evidence="3">
    <location>
        <begin position="76"/>
        <end position="143"/>
    </location>
</feature>
<protein>
    <submittedName>
        <fullName evidence="4">BON domain-containing protein</fullName>
    </submittedName>
</protein>
<comment type="caution">
    <text evidence="4">The sequence shown here is derived from an EMBL/GenBank/DDBJ whole genome shotgun (WGS) entry which is preliminary data.</text>
</comment>
<sequence>MKLSNRAQVVIATTAVLLSLTACGQQEDATVGQKIDGAINSTEQAAQQAKQDMESTAADIKREGEQAVQSVTTTATDMAITTKVKAALAADDQLSALKIEVDTVGGVVSLTGPAPSAEAAERATTLAKAVEGVTEVQNKLVVG</sequence>
<feature type="signal peptide" evidence="2">
    <location>
        <begin position="1"/>
        <end position="24"/>
    </location>
</feature>
<dbReference type="PANTHER" id="PTHR34606">
    <property type="entry name" value="BON DOMAIN-CONTAINING PROTEIN"/>
    <property type="match status" value="1"/>
</dbReference>
<keyword evidence="2" id="KW-0732">Signal</keyword>
<evidence type="ECO:0000256" key="1">
    <source>
        <dbReference type="SAM" id="Coils"/>
    </source>
</evidence>
<keyword evidence="5" id="KW-1185">Reference proteome</keyword>
<keyword evidence="1" id="KW-0175">Coiled coil</keyword>
<dbReference type="InterPro" id="IPR007055">
    <property type="entry name" value="BON_dom"/>
</dbReference>
<dbReference type="InterPro" id="IPR051686">
    <property type="entry name" value="Lipoprotein_DolP"/>
</dbReference>
<dbReference type="Gene3D" id="3.30.1340.30">
    <property type="match status" value="1"/>
</dbReference>
<evidence type="ECO:0000259" key="3">
    <source>
        <dbReference type="PROSITE" id="PS50914"/>
    </source>
</evidence>
<dbReference type="Proteomes" id="UP001595729">
    <property type="component" value="Unassembled WGS sequence"/>
</dbReference>
<gene>
    <name evidence="4" type="ORF">ACFOPI_14760</name>
</gene>
<dbReference type="PROSITE" id="PS51257">
    <property type="entry name" value="PROKAR_LIPOPROTEIN"/>
    <property type="match status" value="1"/>
</dbReference>
<feature type="chain" id="PRO_5045966454" evidence="2">
    <location>
        <begin position="25"/>
        <end position="143"/>
    </location>
</feature>
<dbReference type="InterPro" id="IPR014004">
    <property type="entry name" value="Transpt-assoc_nodulatn_dom_bac"/>
</dbReference>
<organism evidence="4 5">
    <name type="scientific">Hydrogenophaga luteola</name>
    <dbReference type="NCBI Taxonomy" id="1591122"/>
    <lineage>
        <taxon>Bacteria</taxon>
        <taxon>Pseudomonadati</taxon>
        <taxon>Pseudomonadota</taxon>
        <taxon>Betaproteobacteria</taxon>
        <taxon>Burkholderiales</taxon>
        <taxon>Comamonadaceae</taxon>
        <taxon>Hydrogenophaga</taxon>
    </lineage>
</organism>
<name>A0ABV7W726_9BURK</name>
<accession>A0ABV7W726</accession>
<dbReference type="EMBL" id="JBHRXX010000007">
    <property type="protein sequence ID" value="MFC3684862.1"/>
    <property type="molecule type" value="Genomic_DNA"/>
</dbReference>